<dbReference type="Proteomes" id="UP001501326">
    <property type="component" value="Unassembled WGS sequence"/>
</dbReference>
<dbReference type="Pfam" id="PF05138">
    <property type="entry name" value="PaaA_PaaC"/>
    <property type="match status" value="1"/>
</dbReference>
<accession>A0ABN3UJZ6</accession>
<dbReference type="PANTHER" id="PTHR30458">
    <property type="entry name" value="PHENYLACETIC ACID DEGRADATION PROTEIN PAA"/>
    <property type="match status" value="1"/>
</dbReference>
<dbReference type="NCBIfam" id="TIGR02158">
    <property type="entry name" value="PA_CoA_Oxy3"/>
    <property type="match status" value="1"/>
</dbReference>
<feature type="compositionally biased region" description="Polar residues" evidence="1">
    <location>
        <begin position="1"/>
        <end position="15"/>
    </location>
</feature>
<dbReference type="PANTHER" id="PTHR30458:SF0">
    <property type="entry name" value="1,2-PHENYLACETYL-COA EPOXIDASE, SUBUNIT C"/>
    <property type="match status" value="1"/>
</dbReference>
<dbReference type="Gene3D" id="1.20.1260.10">
    <property type="match status" value="1"/>
</dbReference>
<dbReference type="InterPro" id="IPR009078">
    <property type="entry name" value="Ferritin-like_SF"/>
</dbReference>
<keyword evidence="3" id="KW-1185">Reference proteome</keyword>
<dbReference type="SUPFAM" id="SSF47240">
    <property type="entry name" value="Ferritin-like"/>
    <property type="match status" value="1"/>
</dbReference>
<evidence type="ECO:0000313" key="3">
    <source>
        <dbReference type="Proteomes" id="UP001501326"/>
    </source>
</evidence>
<organism evidence="2 3">
    <name type="scientific">Pedococcus aerophilus</name>
    <dbReference type="NCBI Taxonomy" id="436356"/>
    <lineage>
        <taxon>Bacteria</taxon>
        <taxon>Bacillati</taxon>
        <taxon>Actinomycetota</taxon>
        <taxon>Actinomycetes</taxon>
        <taxon>Micrococcales</taxon>
        <taxon>Intrasporangiaceae</taxon>
        <taxon>Pedococcus</taxon>
    </lineage>
</organism>
<gene>
    <name evidence="2" type="primary">paaC</name>
    <name evidence="2" type="ORF">GCM10009867_14230</name>
</gene>
<reference evidence="2 3" key="1">
    <citation type="journal article" date="2019" name="Int. J. Syst. Evol. Microbiol.">
        <title>The Global Catalogue of Microorganisms (GCM) 10K type strain sequencing project: providing services to taxonomists for standard genome sequencing and annotation.</title>
        <authorList>
            <consortium name="The Broad Institute Genomics Platform"/>
            <consortium name="The Broad Institute Genome Sequencing Center for Infectious Disease"/>
            <person name="Wu L."/>
            <person name="Ma J."/>
        </authorList>
    </citation>
    <scope>NUCLEOTIDE SEQUENCE [LARGE SCALE GENOMIC DNA]</scope>
    <source>
        <strain evidence="2 3">JCM 16378</strain>
    </source>
</reference>
<dbReference type="RefSeq" id="WP_344191590.1">
    <property type="nucleotide sequence ID" value="NZ_BAAARN010000001.1"/>
</dbReference>
<proteinExistence type="predicted"/>
<dbReference type="InterPro" id="IPR011882">
    <property type="entry name" value="PaaC"/>
</dbReference>
<evidence type="ECO:0000313" key="2">
    <source>
        <dbReference type="EMBL" id="GAA2734335.1"/>
    </source>
</evidence>
<dbReference type="InterPro" id="IPR007814">
    <property type="entry name" value="PaaA_PaaC"/>
</dbReference>
<dbReference type="InterPro" id="IPR012347">
    <property type="entry name" value="Ferritin-like"/>
</dbReference>
<dbReference type="InterPro" id="IPR052703">
    <property type="entry name" value="Aromatic_CoA_ox/epox"/>
</dbReference>
<evidence type="ECO:0000256" key="1">
    <source>
        <dbReference type="SAM" id="MobiDB-lite"/>
    </source>
</evidence>
<sequence>MTDSPSHPAPESTSRPEPGSNAAPEPASHPAPDPSDAHGSVYDGLLGGDPSHWAFGTDFEDPLAGVDTTVPDGVDAHDLGTYCLMLADDALIASQRLSQWTSRAPDLEDDIALSNIALDLLGQARLLLARAAAADPSLVPVLPDGSPVPPEDALAFFREAGQFRNVRLVETDNGDFAVTIVKLLVFATARLALLERLASSRDHVLSAVAAKGVKELTYTRDYAGRWFLTLAQGTQESRRRLDTALALVWPFQAELFATHEVEARVAAAGVGVDPATTADDVAVVLAQVFAVSGVDQPTQGALAAVQGRQGRDGLHTEALGLLLAEMQVVARAHPSGKW</sequence>
<comment type="caution">
    <text evidence="2">The sequence shown here is derived from an EMBL/GenBank/DDBJ whole genome shotgun (WGS) entry which is preliminary data.</text>
</comment>
<protein>
    <submittedName>
        <fullName evidence="2">Phenylacetate-CoA oxygenase subunit PaaC</fullName>
    </submittedName>
</protein>
<name>A0ABN3UJZ6_9MICO</name>
<feature type="region of interest" description="Disordered" evidence="1">
    <location>
        <begin position="1"/>
        <end position="43"/>
    </location>
</feature>
<dbReference type="EMBL" id="BAAARN010000001">
    <property type="protein sequence ID" value="GAA2734335.1"/>
    <property type="molecule type" value="Genomic_DNA"/>
</dbReference>